<comment type="caution">
    <text evidence="2">The sequence shown here is derived from an EMBL/GenBank/DDBJ whole genome shotgun (WGS) entry which is preliminary data.</text>
</comment>
<evidence type="ECO:0000256" key="1">
    <source>
        <dbReference type="SAM" id="MobiDB-lite"/>
    </source>
</evidence>
<dbReference type="EMBL" id="JAPWTJ010000237">
    <property type="protein sequence ID" value="KAJ8980753.1"/>
    <property type="molecule type" value="Genomic_DNA"/>
</dbReference>
<proteinExistence type="predicted"/>
<reference evidence="2" key="1">
    <citation type="journal article" date="2023" name="Insect Mol. Biol.">
        <title>Genome sequencing provides insights into the evolution of gene families encoding plant cell wall-degrading enzymes in longhorned beetles.</title>
        <authorList>
            <person name="Shin N.R."/>
            <person name="Okamura Y."/>
            <person name="Kirsch R."/>
            <person name="Pauchet Y."/>
        </authorList>
    </citation>
    <scope>NUCLEOTIDE SEQUENCE</scope>
    <source>
        <strain evidence="2">MMC_N1</strain>
    </source>
</reference>
<dbReference type="Proteomes" id="UP001162164">
    <property type="component" value="Unassembled WGS sequence"/>
</dbReference>
<evidence type="ECO:0000313" key="2">
    <source>
        <dbReference type="EMBL" id="KAJ8980753.1"/>
    </source>
</evidence>
<protein>
    <submittedName>
        <fullName evidence="2">Uncharacterized protein</fullName>
    </submittedName>
</protein>
<gene>
    <name evidence="2" type="ORF">NQ317_013758</name>
</gene>
<sequence length="441" mass="50524">MSKIRNRSVKVLPYELSNVLTSSSSNTFGKGCQEVNYFGENIQDVDASSPYMPLSRESPRSVSALTSGDMDSITLELNKLSGLSSSSSLSWSDEYESDTSKKDTRRAGKNGPKEPIPSHYDRDEYEEWMNTFPNLSIFDREITPTNSTHNILETLEEKGDELKVYGNDMYNVLNCDNLTSNKRKKEAVIRIKEISPEKLLNQRSANTLRKRKLLEEHRNKNKNLFTISHKPKSLDTEKYLKISPIKSQVSINDRKSSSKSMLNRELCKEYSDVLPEYNSLPFIKIEELDFSNNGIASGFQYRKSSSEKYRKKIDKHLILPPIVTSSQFRSVSATPRQGIKTLSAFSTKFDSFKEQKSRKLSVSFLDNPVTNRIHTTRFSTTKLKEMFELSSIDIYAYLKNQGRYLQDLNRVSTHISFLIRGGREFGVILQTILNRGLIFQT</sequence>
<organism evidence="2 3">
    <name type="scientific">Molorchus minor</name>
    <dbReference type="NCBI Taxonomy" id="1323400"/>
    <lineage>
        <taxon>Eukaryota</taxon>
        <taxon>Metazoa</taxon>
        <taxon>Ecdysozoa</taxon>
        <taxon>Arthropoda</taxon>
        <taxon>Hexapoda</taxon>
        <taxon>Insecta</taxon>
        <taxon>Pterygota</taxon>
        <taxon>Neoptera</taxon>
        <taxon>Endopterygota</taxon>
        <taxon>Coleoptera</taxon>
        <taxon>Polyphaga</taxon>
        <taxon>Cucujiformia</taxon>
        <taxon>Chrysomeloidea</taxon>
        <taxon>Cerambycidae</taxon>
        <taxon>Lamiinae</taxon>
        <taxon>Monochamini</taxon>
        <taxon>Molorchus</taxon>
    </lineage>
</organism>
<evidence type="ECO:0000313" key="3">
    <source>
        <dbReference type="Proteomes" id="UP001162164"/>
    </source>
</evidence>
<feature type="compositionally biased region" description="Low complexity" evidence="1">
    <location>
        <begin position="83"/>
        <end position="92"/>
    </location>
</feature>
<name>A0ABQ9JT46_9CUCU</name>
<feature type="region of interest" description="Disordered" evidence="1">
    <location>
        <begin position="83"/>
        <end position="122"/>
    </location>
</feature>
<keyword evidence="3" id="KW-1185">Reference proteome</keyword>
<accession>A0ABQ9JT46</accession>